<dbReference type="AlphaFoldDB" id="A0AAJ0GNE8"/>
<feature type="compositionally biased region" description="Basic and acidic residues" evidence="1">
    <location>
        <begin position="85"/>
        <end position="108"/>
    </location>
</feature>
<dbReference type="GeneID" id="87885951"/>
<feature type="region of interest" description="Disordered" evidence="1">
    <location>
        <begin position="85"/>
        <end position="129"/>
    </location>
</feature>
<sequence>MVGFCAALLPALEAVEKGMDRLVTTAMVGDTIRCLEAMREAADRLIGLANANGVSLAATMTTQNTDSEGLLLPDETERNEEGRMYELEKRGDHGEEDKKSEDDKRNEEDMAEDDDKAEDVDKMKKEKQGNDEVVGTLEKLRNELQNLVRAVWGPVLADLDKILTDGLQRARDVARDAINTWSGRSDEVKGHMSASLRSLFPDGDEANALYYEILASGITSEQQLARLTALVTELDRSTKTRIGSVALDAADVSPAAVASDTDGAKKKTRNYDTSEAIPGAKRARRNYRLGNINVKEKGKQKQNGTSNLAPIHYRCAQERRNSTVPSCGPAVDNPRMPMPDMGTELHEPSPGTHGTGQELEGENNESLLVEPSAAANGAQPSATTTAGAQGALAAMQQPIARTLPLEAQCELAPAFNPAYYAITYLGPTPAPLPGQDYLARGDILPVMLAGQPVGAPPLMYAAVYPTGLPLQPLLGEQP</sequence>
<dbReference type="Proteomes" id="UP001273166">
    <property type="component" value="Unassembled WGS sequence"/>
</dbReference>
<protein>
    <submittedName>
        <fullName evidence="2">Uncharacterized protein</fullName>
    </submittedName>
</protein>
<evidence type="ECO:0000256" key="1">
    <source>
        <dbReference type="SAM" id="MobiDB-lite"/>
    </source>
</evidence>
<dbReference type="EMBL" id="JAUDZG010000006">
    <property type="protein sequence ID" value="KAK3303218.1"/>
    <property type="molecule type" value="Genomic_DNA"/>
</dbReference>
<feature type="region of interest" description="Disordered" evidence="1">
    <location>
        <begin position="278"/>
        <end position="363"/>
    </location>
</feature>
<reference evidence="2" key="2">
    <citation type="submission" date="2023-06" db="EMBL/GenBank/DDBJ databases">
        <authorList>
            <consortium name="Lawrence Berkeley National Laboratory"/>
            <person name="Mondo S.J."/>
            <person name="Hensen N."/>
            <person name="Bonometti L."/>
            <person name="Westerberg I."/>
            <person name="Brannstrom I.O."/>
            <person name="Guillou S."/>
            <person name="Cros-Aarteil S."/>
            <person name="Calhoun S."/>
            <person name="Haridas S."/>
            <person name="Kuo A."/>
            <person name="Pangilinan J."/>
            <person name="Riley R."/>
            <person name="Labutti K."/>
            <person name="Andreopoulos B."/>
            <person name="Lipzen A."/>
            <person name="Chen C."/>
            <person name="Yanf M."/>
            <person name="Daum C."/>
            <person name="Ng V."/>
            <person name="Clum A."/>
            <person name="Steindorff A."/>
            <person name="Ohm R."/>
            <person name="Martin F."/>
            <person name="Silar P."/>
            <person name="Natvig D."/>
            <person name="Lalanne C."/>
            <person name="Gautier V."/>
            <person name="Ament-Velasquez S.L."/>
            <person name="Kruys A."/>
            <person name="Hutchinson M.I."/>
            <person name="Powell A.J."/>
            <person name="Barry K."/>
            <person name="Miller A.N."/>
            <person name="Grigoriev I.V."/>
            <person name="Debuchy R."/>
            <person name="Gladieux P."/>
            <person name="Thoren M.H."/>
            <person name="Johannesson H."/>
        </authorList>
    </citation>
    <scope>NUCLEOTIDE SEQUENCE</scope>
    <source>
        <strain evidence="2">CBS 333.67</strain>
    </source>
</reference>
<evidence type="ECO:0000313" key="2">
    <source>
        <dbReference type="EMBL" id="KAK3303218.1"/>
    </source>
</evidence>
<organism evidence="2 3">
    <name type="scientific">Chaetomium strumarium</name>
    <dbReference type="NCBI Taxonomy" id="1170767"/>
    <lineage>
        <taxon>Eukaryota</taxon>
        <taxon>Fungi</taxon>
        <taxon>Dikarya</taxon>
        <taxon>Ascomycota</taxon>
        <taxon>Pezizomycotina</taxon>
        <taxon>Sordariomycetes</taxon>
        <taxon>Sordariomycetidae</taxon>
        <taxon>Sordariales</taxon>
        <taxon>Chaetomiaceae</taxon>
        <taxon>Chaetomium</taxon>
    </lineage>
</organism>
<proteinExistence type="predicted"/>
<comment type="caution">
    <text evidence="2">The sequence shown here is derived from an EMBL/GenBank/DDBJ whole genome shotgun (WGS) entry which is preliminary data.</text>
</comment>
<evidence type="ECO:0000313" key="3">
    <source>
        <dbReference type="Proteomes" id="UP001273166"/>
    </source>
</evidence>
<dbReference type="RefSeq" id="XP_062718998.1">
    <property type="nucleotide sequence ID" value="XM_062867122.1"/>
</dbReference>
<feature type="compositionally biased region" description="Basic and acidic residues" evidence="1">
    <location>
        <begin position="119"/>
        <end position="129"/>
    </location>
</feature>
<gene>
    <name evidence="2" type="ORF">B0T15DRAFT_495784</name>
</gene>
<reference evidence="2" key="1">
    <citation type="journal article" date="2023" name="Mol. Phylogenet. Evol.">
        <title>Genome-scale phylogeny and comparative genomics of the fungal order Sordariales.</title>
        <authorList>
            <person name="Hensen N."/>
            <person name="Bonometti L."/>
            <person name="Westerberg I."/>
            <person name="Brannstrom I.O."/>
            <person name="Guillou S."/>
            <person name="Cros-Aarteil S."/>
            <person name="Calhoun S."/>
            <person name="Haridas S."/>
            <person name="Kuo A."/>
            <person name="Mondo S."/>
            <person name="Pangilinan J."/>
            <person name="Riley R."/>
            <person name="LaButti K."/>
            <person name="Andreopoulos B."/>
            <person name="Lipzen A."/>
            <person name="Chen C."/>
            <person name="Yan M."/>
            <person name="Daum C."/>
            <person name="Ng V."/>
            <person name="Clum A."/>
            <person name="Steindorff A."/>
            <person name="Ohm R.A."/>
            <person name="Martin F."/>
            <person name="Silar P."/>
            <person name="Natvig D.O."/>
            <person name="Lalanne C."/>
            <person name="Gautier V."/>
            <person name="Ament-Velasquez S.L."/>
            <person name="Kruys A."/>
            <person name="Hutchinson M.I."/>
            <person name="Powell A.J."/>
            <person name="Barry K."/>
            <person name="Miller A.N."/>
            <person name="Grigoriev I.V."/>
            <person name="Debuchy R."/>
            <person name="Gladieux P."/>
            <person name="Hiltunen Thoren M."/>
            <person name="Johannesson H."/>
        </authorList>
    </citation>
    <scope>NUCLEOTIDE SEQUENCE</scope>
    <source>
        <strain evidence="2">CBS 333.67</strain>
    </source>
</reference>
<keyword evidence="3" id="KW-1185">Reference proteome</keyword>
<name>A0AAJ0GNE8_9PEZI</name>
<feature type="compositionally biased region" description="Acidic residues" evidence="1">
    <location>
        <begin position="109"/>
        <end position="118"/>
    </location>
</feature>
<accession>A0AAJ0GNE8</accession>